<organism evidence="2 3">
    <name type="scientific">Streptomyces thermocarboxydovorans</name>
    <dbReference type="NCBI Taxonomy" id="59298"/>
    <lineage>
        <taxon>Bacteria</taxon>
        <taxon>Bacillati</taxon>
        <taxon>Actinomycetota</taxon>
        <taxon>Actinomycetes</taxon>
        <taxon>Kitasatosporales</taxon>
        <taxon>Streptomycetaceae</taxon>
        <taxon>Streptomyces</taxon>
    </lineage>
</organism>
<feature type="region of interest" description="Disordered" evidence="1">
    <location>
        <begin position="93"/>
        <end position="114"/>
    </location>
</feature>
<comment type="caution">
    <text evidence="2">The sequence shown here is derived from an EMBL/GenBank/DDBJ whole genome shotgun (WGS) entry which is preliminary data.</text>
</comment>
<protein>
    <submittedName>
        <fullName evidence="2">Uncharacterized protein</fullName>
    </submittedName>
</protein>
<proteinExistence type="predicted"/>
<gene>
    <name evidence="2" type="ORF">GCM10009535_54940</name>
</gene>
<sequence>MPGRALAERVHDAGYLAAGDGRQLDRGGGGALVPLPQGGVQEVDARGPYGDADLAGARPGVLGLLVGEVPGRAEGVQSDGVHEVPLGVGAVRSPPGASGAAAPATTPLFNLKRA</sequence>
<evidence type="ECO:0000313" key="2">
    <source>
        <dbReference type="EMBL" id="GAA0668080.1"/>
    </source>
</evidence>
<name>A0ABN1HUG0_9ACTN</name>
<dbReference type="Proteomes" id="UP001500724">
    <property type="component" value="Unassembled WGS sequence"/>
</dbReference>
<feature type="compositionally biased region" description="Low complexity" evidence="1">
    <location>
        <begin position="93"/>
        <end position="107"/>
    </location>
</feature>
<evidence type="ECO:0000313" key="3">
    <source>
        <dbReference type="Proteomes" id="UP001500724"/>
    </source>
</evidence>
<reference evidence="2 3" key="1">
    <citation type="journal article" date="2019" name="Int. J. Syst. Evol. Microbiol.">
        <title>The Global Catalogue of Microorganisms (GCM) 10K type strain sequencing project: providing services to taxonomists for standard genome sequencing and annotation.</title>
        <authorList>
            <consortium name="The Broad Institute Genomics Platform"/>
            <consortium name="The Broad Institute Genome Sequencing Center for Infectious Disease"/>
            <person name="Wu L."/>
            <person name="Ma J."/>
        </authorList>
    </citation>
    <scope>NUCLEOTIDE SEQUENCE [LARGE SCALE GENOMIC DNA]</scope>
    <source>
        <strain evidence="2 3">JCM 10367</strain>
    </source>
</reference>
<evidence type="ECO:0000256" key="1">
    <source>
        <dbReference type="SAM" id="MobiDB-lite"/>
    </source>
</evidence>
<dbReference type="EMBL" id="BAAAGU010000078">
    <property type="protein sequence ID" value="GAA0668080.1"/>
    <property type="molecule type" value="Genomic_DNA"/>
</dbReference>
<keyword evidence="3" id="KW-1185">Reference proteome</keyword>
<accession>A0ABN1HUG0</accession>